<organism evidence="1 2">
    <name type="scientific">Pandoraea sputorum</name>
    <dbReference type="NCBI Taxonomy" id="93222"/>
    <lineage>
        <taxon>Bacteria</taxon>
        <taxon>Pseudomonadati</taxon>
        <taxon>Pseudomonadota</taxon>
        <taxon>Betaproteobacteria</taxon>
        <taxon>Burkholderiales</taxon>
        <taxon>Burkholderiaceae</taxon>
        <taxon>Pandoraea</taxon>
    </lineage>
</organism>
<evidence type="ECO:0000313" key="2">
    <source>
        <dbReference type="Proteomes" id="UP000335538"/>
    </source>
</evidence>
<dbReference type="Proteomes" id="UP000335538">
    <property type="component" value="Unassembled WGS sequence"/>
</dbReference>
<gene>
    <name evidence="1" type="ORF">PSP31121_04768</name>
</gene>
<proteinExistence type="predicted"/>
<evidence type="ECO:0000313" key="1">
    <source>
        <dbReference type="EMBL" id="VVE84449.1"/>
    </source>
</evidence>
<reference evidence="1 2" key="1">
    <citation type="submission" date="2019-08" db="EMBL/GenBank/DDBJ databases">
        <authorList>
            <person name="Peeters C."/>
        </authorList>
    </citation>
    <scope>NUCLEOTIDE SEQUENCE [LARGE SCALE GENOMIC DNA]</scope>
    <source>
        <strain evidence="1 2">LMG 31121</strain>
    </source>
</reference>
<accession>A0A5E5BEX2</accession>
<name>A0A5E5BEX2_9BURK</name>
<dbReference type="AlphaFoldDB" id="A0A5E5BEX2"/>
<protein>
    <submittedName>
        <fullName evidence="1">Uncharacterized protein</fullName>
    </submittedName>
</protein>
<dbReference type="EMBL" id="CABPSR010000018">
    <property type="protein sequence ID" value="VVE84449.1"/>
    <property type="molecule type" value="Genomic_DNA"/>
</dbReference>
<sequence length="46" mass="4883">MGGASLEARIVVADARIHGVGLNAIARARDVTSEEILAKRTFIDFA</sequence>